<feature type="transmembrane region" description="Helical" evidence="5">
    <location>
        <begin position="238"/>
        <end position="260"/>
    </location>
</feature>
<evidence type="ECO:0000256" key="2">
    <source>
        <dbReference type="ARBA" id="ARBA00022692"/>
    </source>
</evidence>
<gene>
    <name evidence="6" type="ORF">PG999_003070</name>
</gene>
<dbReference type="Proteomes" id="UP001392437">
    <property type="component" value="Unassembled WGS sequence"/>
</dbReference>
<dbReference type="EMBL" id="JAQQWP010000002">
    <property type="protein sequence ID" value="KAK8130690.1"/>
    <property type="molecule type" value="Genomic_DNA"/>
</dbReference>
<evidence type="ECO:0000256" key="1">
    <source>
        <dbReference type="ARBA" id="ARBA00004141"/>
    </source>
</evidence>
<keyword evidence="4 5" id="KW-0472">Membrane</keyword>
<name>A0AAW0RA52_9PEZI</name>
<feature type="transmembrane region" description="Helical" evidence="5">
    <location>
        <begin position="159"/>
        <end position="183"/>
    </location>
</feature>
<feature type="transmembrane region" description="Helical" evidence="5">
    <location>
        <begin position="50"/>
        <end position="70"/>
    </location>
</feature>
<feature type="transmembrane region" description="Helical" evidence="5">
    <location>
        <begin position="82"/>
        <end position="103"/>
    </location>
</feature>
<dbReference type="AlphaFoldDB" id="A0AAW0RA52"/>
<evidence type="ECO:0000256" key="3">
    <source>
        <dbReference type="ARBA" id="ARBA00022989"/>
    </source>
</evidence>
<comment type="caution">
    <text evidence="6">The sequence shown here is derived from an EMBL/GenBank/DDBJ whole genome shotgun (WGS) entry which is preliminary data.</text>
</comment>
<evidence type="ECO:0000313" key="6">
    <source>
        <dbReference type="EMBL" id="KAK8130690.1"/>
    </source>
</evidence>
<reference evidence="6 7" key="1">
    <citation type="submission" date="2023-01" db="EMBL/GenBank/DDBJ databases">
        <title>Analysis of 21 Apiospora genomes using comparative genomics revels a genus with tremendous synthesis potential of carbohydrate active enzymes and secondary metabolites.</title>
        <authorList>
            <person name="Sorensen T."/>
        </authorList>
    </citation>
    <scope>NUCLEOTIDE SEQUENCE [LARGE SCALE GENOMIC DNA]</scope>
    <source>
        <strain evidence="6 7">CBS 117206</strain>
    </source>
</reference>
<evidence type="ECO:0000313" key="7">
    <source>
        <dbReference type="Proteomes" id="UP001392437"/>
    </source>
</evidence>
<dbReference type="PANTHER" id="PTHR31465">
    <property type="entry name" value="PROTEIN RTA1-RELATED"/>
    <property type="match status" value="1"/>
</dbReference>
<dbReference type="Pfam" id="PF04479">
    <property type="entry name" value="RTA1"/>
    <property type="match status" value="1"/>
</dbReference>
<evidence type="ECO:0000256" key="5">
    <source>
        <dbReference type="SAM" id="Phobius"/>
    </source>
</evidence>
<keyword evidence="3 5" id="KW-1133">Transmembrane helix</keyword>
<organism evidence="6 7">
    <name type="scientific">Apiospora kogelbergensis</name>
    <dbReference type="NCBI Taxonomy" id="1337665"/>
    <lineage>
        <taxon>Eukaryota</taxon>
        <taxon>Fungi</taxon>
        <taxon>Dikarya</taxon>
        <taxon>Ascomycota</taxon>
        <taxon>Pezizomycotina</taxon>
        <taxon>Sordariomycetes</taxon>
        <taxon>Xylariomycetidae</taxon>
        <taxon>Amphisphaeriales</taxon>
        <taxon>Apiosporaceae</taxon>
        <taxon>Apiospora</taxon>
    </lineage>
</organism>
<sequence length="283" mass="31773">MADPNVPDPDAFFALYRYRPSAVAAAVACGAFAVVTALHLRRMLKARTFYFTPFVIGGIFEVVGYVGRIWSHNDLSSVLGYSMQQLFILLAPALMAASIYMILGRMIRVLGADHHSIVPLRFLTKIFVAGDVVSFIAQGGGGGIQAAGSLELFELGEKIMVVGLFIQIVFFGFFMVVTVIFDFRLSNRPTDPVLQGIIPWRRYLITLYTTSLIIMARSIFRVIEYVQGNNGYIIRREYLLYIFETSLMFLVMFVFLVQYIDGLAARLDATKLEEDSIDLVEVR</sequence>
<accession>A0AAW0RA52</accession>
<comment type="subcellular location">
    <subcellularLocation>
        <location evidence="1">Membrane</location>
        <topology evidence="1">Multi-pass membrane protein</topology>
    </subcellularLocation>
</comment>
<dbReference type="GO" id="GO:0016020">
    <property type="term" value="C:membrane"/>
    <property type="evidence" value="ECO:0007669"/>
    <property type="project" value="UniProtKB-SubCell"/>
</dbReference>
<dbReference type="InterPro" id="IPR007568">
    <property type="entry name" value="RTA1"/>
</dbReference>
<dbReference type="PANTHER" id="PTHR31465:SF1">
    <property type="entry name" value="PROTEIN RTA1-RELATED"/>
    <property type="match status" value="1"/>
</dbReference>
<keyword evidence="7" id="KW-1185">Reference proteome</keyword>
<evidence type="ECO:0000256" key="4">
    <source>
        <dbReference type="ARBA" id="ARBA00023136"/>
    </source>
</evidence>
<proteinExistence type="predicted"/>
<protein>
    <submittedName>
        <fullName evidence="6">RTA1 like protein-domain-containing protein</fullName>
    </submittedName>
</protein>
<keyword evidence="2 5" id="KW-0812">Transmembrane</keyword>
<feature type="transmembrane region" description="Helical" evidence="5">
    <location>
        <begin position="20"/>
        <end position="38"/>
    </location>
</feature>